<dbReference type="Proteomes" id="UP000185628">
    <property type="component" value="Unassembled WGS sequence"/>
</dbReference>
<dbReference type="OrthoDB" id="8479486at2"/>
<evidence type="ECO:0000313" key="3">
    <source>
        <dbReference type="EMBL" id="OKL55023.1"/>
    </source>
</evidence>
<dbReference type="Pfam" id="PF05637">
    <property type="entry name" value="Glyco_transf_34"/>
    <property type="match status" value="1"/>
</dbReference>
<dbReference type="RefSeq" id="WP_073715574.1">
    <property type="nucleotide sequence ID" value="NZ_MQVR01000003.1"/>
</dbReference>
<dbReference type="EMBL" id="MQVR01000003">
    <property type="protein sequence ID" value="OKL55023.1"/>
    <property type="molecule type" value="Genomic_DNA"/>
</dbReference>
<dbReference type="InterPro" id="IPR029044">
    <property type="entry name" value="Nucleotide-diphossugar_trans"/>
</dbReference>
<dbReference type="Gene3D" id="3.90.550.10">
    <property type="entry name" value="Spore Coat Polysaccharide Biosynthesis Protein SpsA, Chain A"/>
    <property type="match status" value="1"/>
</dbReference>
<keyword evidence="1" id="KW-0328">Glycosyltransferase</keyword>
<dbReference type="InterPro" id="IPR008630">
    <property type="entry name" value="Glyco_trans_34"/>
</dbReference>
<sequence>MTEHPDTPRWLIASGGDEIRLRSYINHRIYAHVHGFDYRLECGVSQGIRNKFDYKLSIIRRLLPTCDWLVWIDDDAFFTDFDATNLRDLLQRAEREDKFLVIAEGAVEPNGWWSNINTGVFLLRNDARGHQLVDLMSESRLDAVRAWWNEERDGLFTNGDQDQMWWALNTHGLIDDTIIVDHHLLNSRGHYYDDSLSNAFVMHFCGHRDKPLGIARFADRFGIGHELVPEHLLDEYGVSVRSPMTATEYRARALRLAMIGQAKKYGKPLIRQIRAYQERKANS</sequence>
<keyword evidence="4" id="KW-1185">Reference proteome</keyword>
<dbReference type="SUPFAM" id="SSF53448">
    <property type="entry name" value="Nucleotide-diphospho-sugar transferases"/>
    <property type="match status" value="1"/>
</dbReference>
<dbReference type="PANTHER" id="PTHR31306">
    <property type="entry name" value="ALPHA-1,6-MANNOSYLTRANSFERASE MNN11-RELATED"/>
    <property type="match status" value="1"/>
</dbReference>
<dbReference type="GO" id="GO:0016757">
    <property type="term" value="F:glycosyltransferase activity"/>
    <property type="evidence" value="ECO:0007669"/>
    <property type="project" value="UniProtKB-KW"/>
</dbReference>
<dbReference type="AlphaFoldDB" id="A0A1Q5Q5F9"/>
<dbReference type="GO" id="GO:0006487">
    <property type="term" value="P:protein N-linked glycosylation"/>
    <property type="evidence" value="ECO:0007669"/>
    <property type="project" value="TreeGrafter"/>
</dbReference>
<dbReference type="PANTHER" id="PTHR31306:SF4">
    <property type="entry name" value="ALPHA-1,2-GALACTOSYLTRANSFERASE"/>
    <property type="match status" value="1"/>
</dbReference>
<gene>
    <name evidence="3" type="ORF">BSZ39_01215</name>
</gene>
<evidence type="ECO:0000256" key="2">
    <source>
        <dbReference type="ARBA" id="ARBA00022679"/>
    </source>
</evidence>
<accession>A0A1Q5Q5F9</accession>
<protein>
    <recommendedName>
        <fullName evidence="5">Galactosyl transferase GMA12/MNN10 family protein</fullName>
    </recommendedName>
</protein>
<proteinExistence type="predicted"/>
<evidence type="ECO:0008006" key="5">
    <source>
        <dbReference type="Google" id="ProtNLM"/>
    </source>
</evidence>
<keyword evidence="2" id="KW-0808">Transferase</keyword>
<evidence type="ECO:0000256" key="1">
    <source>
        <dbReference type="ARBA" id="ARBA00022676"/>
    </source>
</evidence>
<organism evidence="3 4">
    <name type="scientific">Bowdeniella nasicola</name>
    <dbReference type="NCBI Taxonomy" id="208480"/>
    <lineage>
        <taxon>Bacteria</taxon>
        <taxon>Bacillati</taxon>
        <taxon>Actinomycetota</taxon>
        <taxon>Actinomycetes</taxon>
        <taxon>Actinomycetales</taxon>
        <taxon>Actinomycetaceae</taxon>
        <taxon>Bowdeniella</taxon>
    </lineage>
</organism>
<name>A0A1Q5Q5F9_9ACTO</name>
<reference evidence="4" key="1">
    <citation type="submission" date="2016-12" db="EMBL/GenBank/DDBJ databases">
        <authorList>
            <person name="Meng X."/>
        </authorList>
    </citation>
    <scope>NUCLEOTIDE SEQUENCE [LARGE SCALE GENOMIC DNA]</scope>
    <source>
        <strain evidence="4">DSM 19116</strain>
    </source>
</reference>
<dbReference type="GO" id="GO:0016020">
    <property type="term" value="C:membrane"/>
    <property type="evidence" value="ECO:0007669"/>
    <property type="project" value="InterPro"/>
</dbReference>
<evidence type="ECO:0000313" key="4">
    <source>
        <dbReference type="Proteomes" id="UP000185628"/>
    </source>
</evidence>
<comment type="caution">
    <text evidence="3">The sequence shown here is derived from an EMBL/GenBank/DDBJ whole genome shotgun (WGS) entry which is preliminary data.</text>
</comment>